<evidence type="ECO:0000259" key="8">
    <source>
        <dbReference type="PROSITE" id="PS51900"/>
    </source>
</evidence>
<evidence type="ECO:0000313" key="9">
    <source>
        <dbReference type="EMBL" id="QSQ17201.1"/>
    </source>
</evidence>
<keyword evidence="4" id="KW-0233">DNA recombination</keyword>
<evidence type="ECO:0000256" key="5">
    <source>
        <dbReference type="PROSITE-ProRule" id="PRU01248"/>
    </source>
</evidence>
<keyword evidence="2" id="KW-0229">DNA integration</keyword>
<sequence length="407" mass="45953">MSARLRKWTTKEGKSEEAWQVDFVFQHADGRKQRVVKFSPVQTRRGAEAYERDLRNALLNGTFGKEEKPGESKALTLEKFAPRFLTFSDNNNKHSTVVTKKQHLDDHIIPFFGGMHLDAIGPAQIEDFKASMKQKPSGSRARKEAPTKAAIRKRKNASPKTLSKKFINNVLSSLSMLFAVAVKQEAIAKAPHVQLFEKVPKPDYDFLSFEEAEQLISTSEPEWRPVLLAAIKAGLRQGELIGLQWNDLNLPQSILHVRRTIWRGVEDLPKGGRKRVVDLPASVVDALKAHRHLRGRYVFCQEDGQPLTEGLMKWPLRRALRAAGITREVGLIGWHDLRHTYGSHLAMKGVPLKVIQELMGHESIEMTMRYAHLSPDTRREAVRVLDLPSAPACDIRATQVEVAANHL</sequence>
<dbReference type="Pfam" id="PF00589">
    <property type="entry name" value="Phage_integrase"/>
    <property type="match status" value="1"/>
</dbReference>
<dbReference type="InterPro" id="IPR044068">
    <property type="entry name" value="CB"/>
</dbReference>
<dbReference type="PROSITE" id="PS51898">
    <property type="entry name" value="TYR_RECOMBINASE"/>
    <property type="match status" value="1"/>
</dbReference>
<dbReference type="InterPro" id="IPR010998">
    <property type="entry name" value="Integrase_recombinase_N"/>
</dbReference>
<keyword evidence="10" id="KW-1185">Reference proteome</keyword>
<feature type="domain" description="Tyr recombinase" evidence="7">
    <location>
        <begin position="202"/>
        <end position="383"/>
    </location>
</feature>
<evidence type="ECO:0000259" key="7">
    <source>
        <dbReference type="PROSITE" id="PS51898"/>
    </source>
</evidence>
<proteinExistence type="inferred from homology"/>
<comment type="similarity">
    <text evidence="1">Belongs to the 'phage' integrase family.</text>
</comment>
<dbReference type="PANTHER" id="PTHR30349">
    <property type="entry name" value="PHAGE INTEGRASE-RELATED"/>
    <property type="match status" value="1"/>
</dbReference>
<feature type="domain" description="Core-binding (CB)" evidence="8">
    <location>
        <begin position="75"/>
        <end position="182"/>
    </location>
</feature>
<evidence type="ECO:0000256" key="3">
    <source>
        <dbReference type="ARBA" id="ARBA00023125"/>
    </source>
</evidence>
<dbReference type="PROSITE" id="PS51900">
    <property type="entry name" value="CB"/>
    <property type="match status" value="1"/>
</dbReference>
<keyword evidence="3 5" id="KW-0238">DNA-binding</keyword>
<protein>
    <submittedName>
        <fullName evidence="9">Site-specific integrase</fullName>
    </submittedName>
</protein>
<dbReference type="InterPro" id="IPR004107">
    <property type="entry name" value="Integrase_SAM-like_N"/>
</dbReference>
<dbReference type="InterPro" id="IPR013762">
    <property type="entry name" value="Integrase-like_cat_sf"/>
</dbReference>
<name>A0ABX7NEE7_9BACT</name>
<evidence type="ECO:0000256" key="1">
    <source>
        <dbReference type="ARBA" id="ARBA00008857"/>
    </source>
</evidence>
<dbReference type="SUPFAM" id="SSF56349">
    <property type="entry name" value="DNA breaking-rejoining enzymes"/>
    <property type="match status" value="1"/>
</dbReference>
<evidence type="ECO:0000256" key="2">
    <source>
        <dbReference type="ARBA" id="ARBA00022908"/>
    </source>
</evidence>
<dbReference type="EMBL" id="CP071091">
    <property type="protein sequence ID" value="QSQ17201.1"/>
    <property type="molecule type" value="Genomic_DNA"/>
</dbReference>
<evidence type="ECO:0000256" key="4">
    <source>
        <dbReference type="ARBA" id="ARBA00023172"/>
    </source>
</evidence>
<reference evidence="9 10" key="1">
    <citation type="submission" date="2021-02" db="EMBL/GenBank/DDBJ databases">
        <title>De Novo genome assembly of isolated myxobacteria.</title>
        <authorList>
            <person name="Stevens D.C."/>
        </authorList>
    </citation>
    <scope>NUCLEOTIDE SEQUENCE [LARGE SCALE GENOMIC DNA]</scope>
    <source>
        <strain evidence="9 10">SCHIC003</strain>
    </source>
</reference>
<dbReference type="RefSeq" id="WP_206718835.1">
    <property type="nucleotide sequence ID" value="NZ_CP071091.1"/>
</dbReference>
<dbReference type="Gene3D" id="1.10.443.10">
    <property type="entry name" value="Intergrase catalytic core"/>
    <property type="match status" value="1"/>
</dbReference>
<feature type="region of interest" description="Disordered" evidence="6">
    <location>
        <begin position="132"/>
        <end position="157"/>
    </location>
</feature>
<organism evidence="9 10">
    <name type="scientific">Myxococcus landrumensis</name>
    <dbReference type="NCBI Taxonomy" id="2813577"/>
    <lineage>
        <taxon>Bacteria</taxon>
        <taxon>Pseudomonadati</taxon>
        <taxon>Myxococcota</taxon>
        <taxon>Myxococcia</taxon>
        <taxon>Myxococcales</taxon>
        <taxon>Cystobacterineae</taxon>
        <taxon>Myxococcaceae</taxon>
        <taxon>Myxococcus</taxon>
    </lineage>
</organism>
<dbReference type="PANTHER" id="PTHR30349:SF64">
    <property type="entry name" value="PROPHAGE INTEGRASE INTD-RELATED"/>
    <property type="match status" value="1"/>
</dbReference>
<dbReference type="Gene3D" id="1.10.150.130">
    <property type="match status" value="1"/>
</dbReference>
<dbReference type="InterPro" id="IPR011010">
    <property type="entry name" value="DNA_brk_join_enz"/>
</dbReference>
<dbReference type="Pfam" id="PF14659">
    <property type="entry name" value="Phage_int_SAM_3"/>
    <property type="match status" value="1"/>
</dbReference>
<accession>A0ABX7NEE7</accession>
<gene>
    <name evidence="9" type="ORF">JY572_14565</name>
</gene>
<dbReference type="InterPro" id="IPR002104">
    <property type="entry name" value="Integrase_catalytic"/>
</dbReference>
<dbReference type="CDD" id="cd01189">
    <property type="entry name" value="INT_ICEBs1_C_like"/>
    <property type="match status" value="1"/>
</dbReference>
<evidence type="ECO:0000313" key="10">
    <source>
        <dbReference type="Proteomes" id="UP000663090"/>
    </source>
</evidence>
<dbReference type="InterPro" id="IPR050090">
    <property type="entry name" value="Tyrosine_recombinase_XerCD"/>
</dbReference>
<evidence type="ECO:0000256" key="6">
    <source>
        <dbReference type="SAM" id="MobiDB-lite"/>
    </source>
</evidence>
<dbReference type="Proteomes" id="UP000663090">
    <property type="component" value="Chromosome"/>
</dbReference>